<dbReference type="Gene3D" id="3.30.450.40">
    <property type="match status" value="2"/>
</dbReference>
<dbReference type="InterPro" id="IPR014757">
    <property type="entry name" value="Tscrpt_reg_IclR_C"/>
</dbReference>
<dbReference type="RefSeq" id="WP_213669529.1">
    <property type="nucleotide sequence ID" value="NZ_JAHCDA010000001.1"/>
</dbReference>
<gene>
    <name evidence="6" type="ORF">KHU32_08355</name>
</gene>
<dbReference type="Pfam" id="PF09339">
    <property type="entry name" value="HTH_IclR"/>
    <property type="match status" value="1"/>
</dbReference>
<keyword evidence="2" id="KW-0238">DNA-binding</keyword>
<dbReference type="Gene3D" id="1.10.10.10">
    <property type="entry name" value="Winged helix-like DNA-binding domain superfamily/Winged helix DNA-binding domain"/>
    <property type="match status" value="1"/>
</dbReference>
<evidence type="ECO:0000313" key="7">
    <source>
        <dbReference type="Proteomes" id="UP000766336"/>
    </source>
</evidence>
<organism evidence="6 7">
    <name type="scientific">Roseococcus pinisoli</name>
    <dbReference type="NCBI Taxonomy" id="2835040"/>
    <lineage>
        <taxon>Bacteria</taxon>
        <taxon>Pseudomonadati</taxon>
        <taxon>Pseudomonadota</taxon>
        <taxon>Alphaproteobacteria</taxon>
        <taxon>Acetobacterales</taxon>
        <taxon>Roseomonadaceae</taxon>
        <taxon>Roseococcus</taxon>
    </lineage>
</organism>
<keyword evidence="1" id="KW-0805">Transcription regulation</keyword>
<keyword evidence="7" id="KW-1185">Reference proteome</keyword>
<dbReference type="PROSITE" id="PS51078">
    <property type="entry name" value="ICLR_ED"/>
    <property type="match status" value="1"/>
</dbReference>
<sequence length="232" mass="24516">MKKPPTFTDKAELQGPGLVRAVGRAFQILSAFQAEQQTLTLSEAARAINLPVSTASRLLATLEAQNLVRRLPDGRYTLGGAMLRIGAVALHGVDLYDLSQTHLERLAEATGETANLGLPHGDDEVLYVRQVLSRHSVRHAAWIGRSVPVGRTAIGAAVKGRVGPQGYCLTRTTLEPDVTALAAPIFNADGHIVGALSVTGPSYRMDDAAVDTAASTLLHEAAAMSLHLGATR</sequence>
<dbReference type="InterPro" id="IPR050707">
    <property type="entry name" value="HTH_MetabolicPath_Reg"/>
</dbReference>
<dbReference type="Proteomes" id="UP000766336">
    <property type="component" value="Unassembled WGS sequence"/>
</dbReference>
<reference evidence="6 7" key="1">
    <citation type="submission" date="2021-05" db="EMBL/GenBank/DDBJ databases">
        <title>Roseococcus sp. XZZS9, whole genome shotgun sequencing project.</title>
        <authorList>
            <person name="Zhao G."/>
            <person name="Shen L."/>
        </authorList>
    </citation>
    <scope>NUCLEOTIDE SEQUENCE [LARGE SCALE GENOMIC DNA]</scope>
    <source>
        <strain evidence="6 7">XZZS9</strain>
    </source>
</reference>
<feature type="domain" description="HTH iclR-type" evidence="4">
    <location>
        <begin position="19"/>
        <end position="80"/>
    </location>
</feature>
<dbReference type="SUPFAM" id="SSF46785">
    <property type="entry name" value="Winged helix' DNA-binding domain"/>
    <property type="match status" value="1"/>
</dbReference>
<evidence type="ECO:0000259" key="4">
    <source>
        <dbReference type="PROSITE" id="PS51077"/>
    </source>
</evidence>
<evidence type="ECO:0000256" key="3">
    <source>
        <dbReference type="ARBA" id="ARBA00023163"/>
    </source>
</evidence>
<evidence type="ECO:0000256" key="2">
    <source>
        <dbReference type="ARBA" id="ARBA00023125"/>
    </source>
</evidence>
<dbReference type="PANTHER" id="PTHR30136:SF24">
    <property type="entry name" value="HTH-TYPE TRANSCRIPTIONAL REPRESSOR ALLR"/>
    <property type="match status" value="1"/>
</dbReference>
<protein>
    <submittedName>
        <fullName evidence="6">IclR family transcriptional regulator</fullName>
    </submittedName>
</protein>
<keyword evidence="3" id="KW-0804">Transcription</keyword>
<evidence type="ECO:0000259" key="5">
    <source>
        <dbReference type="PROSITE" id="PS51078"/>
    </source>
</evidence>
<feature type="domain" description="IclR-ED" evidence="5">
    <location>
        <begin position="81"/>
        <end position="230"/>
    </location>
</feature>
<dbReference type="InterPro" id="IPR005471">
    <property type="entry name" value="Tscrpt_reg_IclR_N"/>
</dbReference>
<dbReference type="PANTHER" id="PTHR30136">
    <property type="entry name" value="HELIX-TURN-HELIX TRANSCRIPTIONAL REGULATOR, ICLR FAMILY"/>
    <property type="match status" value="1"/>
</dbReference>
<dbReference type="SUPFAM" id="SSF55781">
    <property type="entry name" value="GAF domain-like"/>
    <property type="match status" value="1"/>
</dbReference>
<dbReference type="PROSITE" id="PS51077">
    <property type="entry name" value="HTH_ICLR"/>
    <property type="match status" value="1"/>
</dbReference>
<dbReference type="InterPro" id="IPR036388">
    <property type="entry name" value="WH-like_DNA-bd_sf"/>
</dbReference>
<evidence type="ECO:0000256" key="1">
    <source>
        <dbReference type="ARBA" id="ARBA00023015"/>
    </source>
</evidence>
<dbReference type="SMART" id="SM00346">
    <property type="entry name" value="HTH_ICLR"/>
    <property type="match status" value="1"/>
</dbReference>
<dbReference type="EMBL" id="JAHCDA010000001">
    <property type="protein sequence ID" value="MBS7810947.1"/>
    <property type="molecule type" value="Genomic_DNA"/>
</dbReference>
<name>A0ABS5QBR4_9PROT</name>
<dbReference type="InterPro" id="IPR029016">
    <property type="entry name" value="GAF-like_dom_sf"/>
</dbReference>
<dbReference type="Pfam" id="PF01614">
    <property type="entry name" value="IclR_C"/>
    <property type="match status" value="2"/>
</dbReference>
<accession>A0ABS5QBR4</accession>
<proteinExistence type="predicted"/>
<evidence type="ECO:0000313" key="6">
    <source>
        <dbReference type="EMBL" id="MBS7810947.1"/>
    </source>
</evidence>
<comment type="caution">
    <text evidence="6">The sequence shown here is derived from an EMBL/GenBank/DDBJ whole genome shotgun (WGS) entry which is preliminary data.</text>
</comment>
<dbReference type="InterPro" id="IPR036390">
    <property type="entry name" value="WH_DNA-bd_sf"/>
</dbReference>